<dbReference type="Gene3D" id="3.60.21.10">
    <property type="match status" value="1"/>
</dbReference>
<evidence type="ECO:0000313" key="2">
    <source>
        <dbReference type="EMBL" id="UUX33011.1"/>
    </source>
</evidence>
<keyword evidence="3" id="KW-1185">Reference proteome</keyword>
<dbReference type="SUPFAM" id="SSF56300">
    <property type="entry name" value="Metallo-dependent phosphatases"/>
    <property type="match status" value="1"/>
</dbReference>
<evidence type="ECO:0000259" key="1">
    <source>
        <dbReference type="Pfam" id="PF00149"/>
    </source>
</evidence>
<dbReference type="InterPro" id="IPR029052">
    <property type="entry name" value="Metallo-depent_PP-like"/>
</dbReference>
<dbReference type="Pfam" id="PF00149">
    <property type="entry name" value="Metallophos"/>
    <property type="match status" value="1"/>
</dbReference>
<evidence type="ECO:0000313" key="3">
    <source>
        <dbReference type="Proteomes" id="UP001315967"/>
    </source>
</evidence>
<dbReference type="Proteomes" id="UP001315967">
    <property type="component" value="Chromosome"/>
</dbReference>
<gene>
    <name evidence="2" type="ORF">NRE15_08785</name>
</gene>
<sequence>MNLGLISDLHYDTYETITKADFYENIHQLVTELALDYLVIGGDISNNYATTITFVEDLQTIINIPVYFIPGNHDYWEKDIAVKDTQAIYQQFVKHPQCLMESPILLNDHYALVGHTAWYNYSVHADRFTEAELEKGVYGERTWQDKRNTDWGVSDKNLSRQFADLVETDLNRVGDREVVLVTHMVTVPEFTVPMPHESFDYFNAFIATDDFDTIYQQYPIKYSSMGHIHYRGSFTREGITYICNCLGYEKEWRSPNFKEELRNSLYVIDLA</sequence>
<dbReference type="InterPro" id="IPR051158">
    <property type="entry name" value="Metallophosphoesterase_sf"/>
</dbReference>
<dbReference type="PANTHER" id="PTHR31302:SF22">
    <property type="entry name" value="PHOSPHOESTERASE"/>
    <property type="match status" value="1"/>
</dbReference>
<dbReference type="InterPro" id="IPR004843">
    <property type="entry name" value="Calcineurin-like_PHP"/>
</dbReference>
<dbReference type="NCBIfam" id="TIGR03729">
    <property type="entry name" value="acc_ester"/>
    <property type="match status" value="1"/>
</dbReference>
<dbReference type="InterPro" id="IPR022302">
    <property type="entry name" value="Phosphoesterase_putative"/>
</dbReference>
<name>A0ABY5P2Q8_9LACT</name>
<organism evidence="2 3">
    <name type="scientific">Fundicoccus culcitae</name>
    <dbReference type="NCBI Taxonomy" id="2969821"/>
    <lineage>
        <taxon>Bacteria</taxon>
        <taxon>Bacillati</taxon>
        <taxon>Bacillota</taxon>
        <taxon>Bacilli</taxon>
        <taxon>Lactobacillales</taxon>
        <taxon>Aerococcaceae</taxon>
        <taxon>Fundicoccus</taxon>
    </lineage>
</organism>
<dbReference type="PANTHER" id="PTHR31302">
    <property type="entry name" value="TRANSMEMBRANE PROTEIN WITH METALLOPHOSPHOESTERASE DOMAIN-RELATED"/>
    <property type="match status" value="1"/>
</dbReference>
<reference evidence="2 3" key="1">
    <citation type="submission" date="2022-08" db="EMBL/GenBank/DDBJ databases">
        <title>Aerococcaceae sp. nov isolated from spoiled eye mask.</title>
        <authorList>
            <person name="Zhou G."/>
            <person name="Xie X.-B."/>
            <person name="Shi Q.-S."/>
            <person name="Wang Y.-S."/>
            <person name="Wen X."/>
            <person name="Peng H."/>
            <person name="Yang X.-J."/>
            <person name="Tao H.-B."/>
            <person name="Huang X.-M."/>
        </authorList>
    </citation>
    <scope>NUCLEOTIDE SEQUENCE [LARGE SCALE GENOMIC DNA]</scope>
    <source>
        <strain evidence="3">DM20194951</strain>
    </source>
</reference>
<proteinExistence type="predicted"/>
<feature type="domain" description="Calcineurin-like phosphoesterase" evidence="1">
    <location>
        <begin position="1"/>
        <end position="230"/>
    </location>
</feature>
<protein>
    <submittedName>
        <fullName evidence="2">Metallophosphoesterase</fullName>
    </submittedName>
</protein>
<dbReference type="EMBL" id="CP102453">
    <property type="protein sequence ID" value="UUX33011.1"/>
    <property type="molecule type" value="Genomic_DNA"/>
</dbReference>
<dbReference type="RefSeq" id="WP_313792511.1">
    <property type="nucleotide sequence ID" value="NZ_CP102453.1"/>
</dbReference>
<accession>A0ABY5P2Q8</accession>